<evidence type="ECO:0000256" key="1">
    <source>
        <dbReference type="SAM" id="MobiDB-lite"/>
    </source>
</evidence>
<keyword evidence="3" id="KW-1185">Reference proteome</keyword>
<gene>
    <name evidence="2" type="ORF">PXEA_LOCUS27696</name>
</gene>
<feature type="compositionally biased region" description="Polar residues" evidence="1">
    <location>
        <begin position="89"/>
        <end position="98"/>
    </location>
</feature>
<dbReference type="Proteomes" id="UP000784294">
    <property type="component" value="Unassembled WGS sequence"/>
</dbReference>
<evidence type="ECO:0000313" key="3">
    <source>
        <dbReference type="Proteomes" id="UP000784294"/>
    </source>
</evidence>
<protein>
    <submittedName>
        <fullName evidence="2">Uncharacterized protein</fullName>
    </submittedName>
</protein>
<feature type="compositionally biased region" description="Polar residues" evidence="1">
    <location>
        <begin position="69"/>
        <end position="80"/>
    </location>
</feature>
<comment type="caution">
    <text evidence="2">The sequence shown here is derived from an EMBL/GenBank/DDBJ whole genome shotgun (WGS) entry which is preliminary data.</text>
</comment>
<sequence length="174" mass="18827">MSDATYQRPQHLGHHIYKVRLSSSTKPDAQDYIAPLLPYLEGLNVSDSGLRANSATPCYENITLLPETSRSAAPTPTGWSSLLPRSKLEVTSATTPTSDFPDPGPNGSNSTSRRQARLSQLVIAGLRSPPGLELVALLRESPGPWETTRRSVFFPSAVDQDPTLAEGNWAMPLS</sequence>
<evidence type="ECO:0000313" key="2">
    <source>
        <dbReference type="EMBL" id="VEL34256.1"/>
    </source>
</evidence>
<dbReference type="AlphaFoldDB" id="A0A448XDH5"/>
<organism evidence="2 3">
    <name type="scientific">Protopolystoma xenopodis</name>
    <dbReference type="NCBI Taxonomy" id="117903"/>
    <lineage>
        <taxon>Eukaryota</taxon>
        <taxon>Metazoa</taxon>
        <taxon>Spiralia</taxon>
        <taxon>Lophotrochozoa</taxon>
        <taxon>Platyhelminthes</taxon>
        <taxon>Monogenea</taxon>
        <taxon>Polyopisthocotylea</taxon>
        <taxon>Polystomatidea</taxon>
        <taxon>Polystomatidae</taxon>
        <taxon>Protopolystoma</taxon>
    </lineage>
</organism>
<accession>A0A448XDH5</accession>
<dbReference type="EMBL" id="CAAALY010247287">
    <property type="protein sequence ID" value="VEL34256.1"/>
    <property type="molecule type" value="Genomic_DNA"/>
</dbReference>
<feature type="region of interest" description="Disordered" evidence="1">
    <location>
        <begin position="69"/>
        <end position="115"/>
    </location>
</feature>
<reference evidence="2" key="1">
    <citation type="submission" date="2018-11" db="EMBL/GenBank/DDBJ databases">
        <authorList>
            <consortium name="Pathogen Informatics"/>
        </authorList>
    </citation>
    <scope>NUCLEOTIDE SEQUENCE</scope>
</reference>
<name>A0A448XDH5_9PLAT</name>
<proteinExistence type="predicted"/>